<evidence type="ECO:0000313" key="2">
    <source>
        <dbReference type="Proteomes" id="UP000647172"/>
    </source>
</evidence>
<reference evidence="1" key="1">
    <citation type="submission" date="2021-01" db="EMBL/GenBank/DDBJ databases">
        <title>Whole genome shotgun sequence of Actinoplanes nipponensis NBRC 14063.</title>
        <authorList>
            <person name="Komaki H."/>
            <person name="Tamura T."/>
        </authorList>
    </citation>
    <scope>NUCLEOTIDE SEQUENCE</scope>
    <source>
        <strain evidence="1">NBRC 14063</strain>
    </source>
</reference>
<name>A0A919MF89_9ACTN</name>
<sequence length="307" mass="31536">MGRLLTARLAADGHRVRVLTRTRPARLPAGVEHTTVDLREPAAAAAAAGGGVLYHVAGAPYAAWNESLPRIATTALAAAAATGAPLIYLDNLYAVGAPTGPITEDTPAAPVGAKGRLRHRLAAQLVEAARSARVSGVSVVHASDFFGPGVTAAVPHALVLDPVSAGRAPRWPISLDQPHALSYTPDVAHTLAALGVRESSAQAGAQRWLVPADGAPTGREFIAAVARNRGGELRRPGTLSVTLLRLAGLFNADARALGQLSHQYARPWTVDSTRTSRELGVTATPLAAAVAATVARSVAPGKPGNRS</sequence>
<evidence type="ECO:0008006" key="3">
    <source>
        <dbReference type="Google" id="ProtNLM"/>
    </source>
</evidence>
<dbReference type="InterPro" id="IPR036291">
    <property type="entry name" value="NAD(P)-bd_dom_sf"/>
</dbReference>
<dbReference type="EMBL" id="BOMQ01000008">
    <property type="protein sequence ID" value="GIE47269.1"/>
    <property type="molecule type" value="Genomic_DNA"/>
</dbReference>
<dbReference type="SUPFAM" id="SSF51735">
    <property type="entry name" value="NAD(P)-binding Rossmann-fold domains"/>
    <property type="match status" value="1"/>
</dbReference>
<keyword evidence="2" id="KW-1185">Reference proteome</keyword>
<proteinExistence type="predicted"/>
<dbReference type="Gene3D" id="3.40.50.720">
    <property type="entry name" value="NAD(P)-binding Rossmann-like Domain"/>
    <property type="match status" value="1"/>
</dbReference>
<evidence type="ECO:0000313" key="1">
    <source>
        <dbReference type="EMBL" id="GIE47269.1"/>
    </source>
</evidence>
<accession>A0A919MF89</accession>
<protein>
    <recommendedName>
        <fullName evidence="3">Nucleoside-diphosphate-sugar epimerase</fullName>
    </recommendedName>
</protein>
<organism evidence="1 2">
    <name type="scientific">Actinoplanes nipponensis</name>
    <dbReference type="NCBI Taxonomy" id="135950"/>
    <lineage>
        <taxon>Bacteria</taxon>
        <taxon>Bacillati</taxon>
        <taxon>Actinomycetota</taxon>
        <taxon>Actinomycetes</taxon>
        <taxon>Micromonosporales</taxon>
        <taxon>Micromonosporaceae</taxon>
        <taxon>Actinoplanes</taxon>
    </lineage>
</organism>
<dbReference type="AlphaFoldDB" id="A0A919MF89"/>
<dbReference type="Proteomes" id="UP000647172">
    <property type="component" value="Unassembled WGS sequence"/>
</dbReference>
<gene>
    <name evidence="1" type="ORF">Ani05nite_08030</name>
</gene>
<comment type="caution">
    <text evidence="1">The sequence shown here is derived from an EMBL/GenBank/DDBJ whole genome shotgun (WGS) entry which is preliminary data.</text>
</comment>